<gene>
    <name evidence="1" type="ORF">F0L46_22860</name>
</gene>
<organism evidence="1 2">
    <name type="scientific">Salinarimonas soli</name>
    <dbReference type="NCBI Taxonomy" id="1638099"/>
    <lineage>
        <taxon>Bacteria</taxon>
        <taxon>Pseudomonadati</taxon>
        <taxon>Pseudomonadota</taxon>
        <taxon>Alphaproteobacteria</taxon>
        <taxon>Hyphomicrobiales</taxon>
        <taxon>Salinarimonadaceae</taxon>
        <taxon>Salinarimonas</taxon>
    </lineage>
</organism>
<dbReference type="AlphaFoldDB" id="A0A5B2V5J3"/>
<evidence type="ECO:0000313" key="1">
    <source>
        <dbReference type="EMBL" id="KAA2234793.1"/>
    </source>
</evidence>
<reference evidence="1 2" key="1">
    <citation type="submission" date="2019-09" db="EMBL/GenBank/DDBJ databases">
        <title>Salinarimonas rosea gen. nov., sp. nov., a new member of the a-2 subgroup of the Proteobacteria.</title>
        <authorList>
            <person name="Liu J."/>
        </authorList>
    </citation>
    <scope>NUCLEOTIDE SEQUENCE [LARGE SCALE GENOMIC DNA]</scope>
    <source>
        <strain evidence="1 2">BN140002</strain>
    </source>
</reference>
<name>A0A5B2V5J3_9HYPH</name>
<keyword evidence="2" id="KW-1185">Reference proteome</keyword>
<reference evidence="1 2" key="2">
    <citation type="submission" date="2019-09" db="EMBL/GenBank/DDBJ databases">
        <authorList>
            <person name="Jin C."/>
        </authorList>
    </citation>
    <scope>NUCLEOTIDE SEQUENCE [LARGE SCALE GENOMIC DNA]</scope>
    <source>
        <strain evidence="1 2">BN140002</strain>
    </source>
</reference>
<sequence>MTAAERDLLARMPDEFTALEGEDGGALWSLERRGFIDGRVRPTELATLTEMEWRISAEGVRARGGFAGNG</sequence>
<dbReference type="RefSeq" id="WP_149821928.1">
    <property type="nucleotide sequence ID" value="NZ_VUOA01000043.1"/>
</dbReference>
<dbReference type="Proteomes" id="UP000323142">
    <property type="component" value="Unassembled WGS sequence"/>
</dbReference>
<comment type="caution">
    <text evidence="1">The sequence shown here is derived from an EMBL/GenBank/DDBJ whole genome shotgun (WGS) entry which is preliminary data.</text>
</comment>
<proteinExistence type="predicted"/>
<protein>
    <submittedName>
        <fullName evidence="1">Uncharacterized protein</fullName>
    </submittedName>
</protein>
<dbReference type="EMBL" id="VUOA01000043">
    <property type="protein sequence ID" value="KAA2234793.1"/>
    <property type="molecule type" value="Genomic_DNA"/>
</dbReference>
<accession>A0A5B2V5J3</accession>
<evidence type="ECO:0000313" key="2">
    <source>
        <dbReference type="Proteomes" id="UP000323142"/>
    </source>
</evidence>